<dbReference type="RefSeq" id="WP_157698122.1">
    <property type="nucleotide sequence ID" value="NZ_CP016397.1"/>
</dbReference>
<evidence type="ECO:0000313" key="2">
    <source>
        <dbReference type="Proteomes" id="UP000201728"/>
    </source>
</evidence>
<name>A0A222NYF0_9GAMM</name>
<sequence>MEIQERVFAYTSAKTIEHDDLDKVSGGSAQRTAQRTFLITGGGGPISDVQLDFNQDH</sequence>
<dbReference type="OrthoDB" id="5639593at2"/>
<dbReference type="KEGG" id="lcd:clem_00195"/>
<reference evidence="2" key="1">
    <citation type="submission" date="2016-07" db="EMBL/GenBank/DDBJ databases">
        <authorList>
            <person name="Florea S."/>
            <person name="Webb J.S."/>
            <person name="Jaromczyk J."/>
            <person name="Schardl C.L."/>
        </authorList>
    </citation>
    <scope>NUCLEOTIDE SEQUENCE [LARGE SCALE GENOMIC DNA]</scope>
    <source>
        <strain evidence="2">CDC-D5610</strain>
    </source>
</reference>
<protein>
    <submittedName>
        <fullName evidence="1">Uncharacterized protein</fullName>
    </submittedName>
</protein>
<dbReference type="EMBL" id="CP016397">
    <property type="protein sequence ID" value="ASQ44606.1"/>
    <property type="molecule type" value="Genomic_DNA"/>
</dbReference>
<accession>A0A222NYF0</accession>
<dbReference type="AlphaFoldDB" id="A0A222NYF0"/>
<keyword evidence="2" id="KW-1185">Reference proteome</keyword>
<gene>
    <name evidence="1" type="ORF">clem_00195</name>
</gene>
<organism evidence="1 2">
    <name type="scientific">Legionella clemsonensis</name>
    <dbReference type="NCBI Taxonomy" id="1867846"/>
    <lineage>
        <taxon>Bacteria</taxon>
        <taxon>Pseudomonadati</taxon>
        <taxon>Pseudomonadota</taxon>
        <taxon>Gammaproteobacteria</taxon>
        <taxon>Legionellales</taxon>
        <taxon>Legionellaceae</taxon>
        <taxon>Legionella</taxon>
    </lineage>
</organism>
<evidence type="ECO:0000313" key="1">
    <source>
        <dbReference type="EMBL" id="ASQ44606.1"/>
    </source>
</evidence>
<proteinExistence type="predicted"/>
<dbReference type="Proteomes" id="UP000201728">
    <property type="component" value="Chromosome"/>
</dbReference>